<evidence type="ECO:0000259" key="1">
    <source>
        <dbReference type="Pfam" id="PF14372"/>
    </source>
</evidence>
<dbReference type="Pfam" id="PF14372">
    <property type="entry name" value="hAT-like_RNase-H"/>
    <property type="match status" value="1"/>
</dbReference>
<name>A0A0K9PJ51_ZOSMR</name>
<dbReference type="Proteomes" id="UP000036987">
    <property type="component" value="Unassembled WGS sequence"/>
</dbReference>
<reference evidence="3" key="1">
    <citation type="journal article" date="2016" name="Nature">
        <title>The genome of the seagrass Zostera marina reveals angiosperm adaptation to the sea.</title>
        <authorList>
            <person name="Olsen J.L."/>
            <person name="Rouze P."/>
            <person name="Verhelst B."/>
            <person name="Lin Y.-C."/>
            <person name="Bayer T."/>
            <person name="Collen J."/>
            <person name="Dattolo E."/>
            <person name="De Paoli E."/>
            <person name="Dittami S."/>
            <person name="Maumus F."/>
            <person name="Michel G."/>
            <person name="Kersting A."/>
            <person name="Lauritano C."/>
            <person name="Lohaus R."/>
            <person name="Toepel M."/>
            <person name="Tonon T."/>
            <person name="Vanneste K."/>
            <person name="Amirebrahimi M."/>
            <person name="Brakel J."/>
            <person name="Bostroem C."/>
            <person name="Chovatia M."/>
            <person name="Grimwood J."/>
            <person name="Jenkins J.W."/>
            <person name="Jueterbock A."/>
            <person name="Mraz A."/>
            <person name="Stam W.T."/>
            <person name="Tice H."/>
            <person name="Bornberg-Bauer E."/>
            <person name="Green P.J."/>
            <person name="Pearson G.A."/>
            <person name="Procaccini G."/>
            <person name="Duarte C.M."/>
            <person name="Schmutz J."/>
            <person name="Reusch T.B.H."/>
            <person name="Van de Peer Y."/>
        </authorList>
    </citation>
    <scope>NUCLEOTIDE SEQUENCE [LARGE SCALE GENOMIC DNA]</scope>
    <source>
        <strain evidence="3">cv. Finnish</strain>
    </source>
</reference>
<sequence length="127" mass="15385">MNVDTSKALTLDVATRWNSTYLMLESALLYKDVFRRYKEYDLSFTWLPTEEEWESSEKICEFLSYFYDATLVFSGTTYPTSNLFFYELWKLNNRLNKGCIKSDQYIHDMSWKMKEKYDKYWGNAMKL</sequence>
<dbReference type="OMA" id="RRYKEYD"/>
<dbReference type="OrthoDB" id="1935496at2759"/>
<dbReference type="SUPFAM" id="SSF53098">
    <property type="entry name" value="Ribonuclease H-like"/>
    <property type="match status" value="1"/>
</dbReference>
<dbReference type="InterPro" id="IPR012337">
    <property type="entry name" value="RNaseH-like_sf"/>
</dbReference>
<accession>A0A0K9PJ51</accession>
<dbReference type="EMBL" id="LFYR01000852">
    <property type="protein sequence ID" value="KMZ68252.1"/>
    <property type="molecule type" value="Genomic_DNA"/>
</dbReference>
<dbReference type="GO" id="GO:0003677">
    <property type="term" value="F:DNA binding"/>
    <property type="evidence" value="ECO:0007669"/>
    <property type="project" value="InterPro"/>
</dbReference>
<feature type="domain" description="hAT-like transposase RNase-H fold" evidence="1">
    <location>
        <begin position="74"/>
        <end position="124"/>
    </location>
</feature>
<keyword evidence="3" id="KW-1185">Reference proteome</keyword>
<dbReference type="InterPro" id="IPR025525">
    <property type="entry name" value="hAT-like_transposase_RNase-H"/>
</dbReference>
<gene>
    <name evidence="2" type="ORF">ZOSMA_244G00030</name>
</gene>
<dbReference type="PANTHER" id="PTHR23272">
    <property type="entry name" value="BED FINGER-RELATED"/>
    <property type="match status" value="1"/>
</dbReference>
<protein>
    <recommendedName>
        <fullName evidence="1">hAT-like transposase RNase-H fold domain-containing protein</fullName>
    </recommendedName>
</protein>
<evidence type="ECO:0000313" key="3">
    <source>
        <dbReference type="Proteomes" id="UP000036987"/>
    </source>
</evidence>
<organism evidence="2 3">
    <name type="scientific">Zostera marina</name>
    <name type="common">Eelgrass</name>
    <dbReference type="NCBI Taxonomy" id="29655"/>
    <lineage>
        <taxon>Eukaryota</taxon>
        <taxon>Viridiplantae</taxon>
        <taxon>Streptophyta</taxon>
        <taxon>Embryophyta</taxon>
        <taxon>Tracheophyta</taxon>
        <taxon>Spermatophyta</taxon>
        <taxon>Magnoliopsida</taxon>
        <taxon>Liliopsida</taxon>
        <taxon>Zosteraceae</taxon>
        <taxon>Zostera</taxon>
    </lineage>
</organism>
<proteinExistence type="predicted"/>
<comment type="caution">
    <text evidence="2">The sequence shown here is derived from an EMBL/GenBank/DDBJ whole genome shotgun (WGS) entry which is preliminary data.</text>
</comment>
<dbReference type="AlphaFoldDB" id="A0A0K9PJ51"/>
<dbReference type="PANTHER" id="PTHR23272:SF161">
    <property type="entry name" value="ZINC FINGER BED DOMAIN-CONTAINING PROTEIN RICESLEEPER 1-LIKE"/>
    <property type="match status" value="1"/>
</dbReference>
<evidence type="ECO:0000313" key="2">
    <source>
        <dbReference type="EMBL" id="KMZ68252.1"/>
    </source>
</evidence>